<dbReference type="EMBL" id="AP019536">
    <property type="protein sequence ID" value="BBJ00414.1"/>
    <property type="molecule type" value="Genomic_DNA"/>
</dbReference>
<keyword evidence="14 18" id="KW-1133">Transmembrane helix</keyword>
<dbReference type="PANTHER" id="PTHR45453">
    <property type="entry name" value="PHOSPHATE REGULON SENSOR PROTEIN PHOR"/>
    <property type="match status" value="1"/>
</dbReference>
<dbReference type="PRINTS" id="PR00344">
    <property type="entry name" value="BCTRLSENSOR"/>
</dbReference>
<dbReference type="InterPro" id="IPR003594">
    <property type="entry name" value="HATPase_dom"/>
</dbReference>
<evidence type="ECO:0000256" key="8">
    <source>
        <dbReference type="ARBA" id="ARBA00022592"/>
    </source>
</evidence>
<evidence type="ECO:0000256" key="17">
    <source>
        <dbReference type="ARBA" id="ARBA00025207"/>
    </source>
</evidence>
<sequence length="431" mass="49295">MREFWLRLSIPIVFVTLFALLLWGLFSATVAAAFMLVVLLVVMAMHARQLYKLGVWLNDARLENIPEAGGIWDEVFSQLYRMVKRHKQTKQELAAELQHIEQATAALPEGVAILNEANRIEWCNPLAEQHFGLDAQHDIMQDITYLVRQPEFLEYLQESNPSEPLVMRPARHHDMVLSIKLIPYGENKRLLISRDITQMERIEAMRRDFVANVSHELRTPLTVVNGFVENLQDMPDISKDNARRALQLMAEQTRRMESLVSDLLTLSRLENDQTPMSEDELDIHALLNEIYQDGQLLSAGRHTLRLEMPGKAKVLGNREELRSAFGNLLSNAIRYTPEGGEILLRWAERNEQPVFSVQDSGIGIAPQHIPRLTERFYRVDRSRSRETGGTGLGLAIVKHIAMRHQAKLEVLSEEGKGSTFTLVFPIKRVVR</sequence>
<evidence type="ECO:0000313" key="21">
    <source>
        <dbReference type="Proteomes" id="UP001319121"/>
    </source>
</evidence>
<evidence type="ECO:0000256" key="10">
    <source>
        <dbReference type="ARBA" id="ARBA00022692"/>
    </source>
</evidence>
<dbReference type="KEGG" id="fku:FGKAn22_21060"/>
<dbReference type="InterPro" id="IPR000014">
    <property type="entry name" value="PAS"/>
</dbReference>
<evidence type="ECO:0000256" key="2">
    <source>
        <dbReference type="ARBA" id="ARBA00004429"/>
    </source>
</evidence>
<dbReference type="FunFam" id="1.10.287.130:FF:000008">
    <property type="entry name" value="Two-component sensor histidine kinase"/>
    <property type="match status" value="1"/>
</dbReference>
<dbReference type="PANTHER" id="PTHR45453:SF1">
    <property type="entry name" value="PHOSPHATE REGULON SENSOR PROTEIN PHOR"/>
    <property type="match status" value="1"/>
</dbReference>
<dbReference type="InterPro" id="IPR003661">
    <property type="entry name" value="HisK_dim/P_dom"/>
</dbReference>
<evidence type="ECO:0000256" key="16">
    <source>
        <dbReference type="ARBA" id="ARBA00023136"/>
    </source>
</evidence>
<dbReference type="AlphaFoldDB" id="A0AAN1W0F4"/>
<dbReference type="InterPro" id="IPR004358">
    <property type="entry name" value="Sig_transdc_His_kin-like_C"/>
</dbReference>
<evidence type="ECO:0000256" key="15">
    <source>
        <dbReference type="ARBA" id="ARBA00023012"/>
    </source>
</evidence>
<comment type="catalytic activity">
    <reaction evidence="1">
        <text>ATP + protein L-histidine = ADP + protein N-phospho-L-histidine.</text>
        <dbReference type="EC" id="2.7.13.3"/>
    </reaction>
</comment>
<keyword evidence="5" id="KW-0813">Transport</keyword>
<dbReference type="Gene3D" id="1.10.287.130">
    <property type="match status" value="1"/>
</dbReference>
<dbReference type="Pfam" id="PF02518">
    <property type="entry name" value="HATPase_c"/>
    <property type="match status" value="1"/>
</dbReference>
<dbReference type="FunFam" id="3.30.565.10:FF:000006">
    <property type="entry name" value="Sensor histidine kinase WalK"/>
    <property type="match status" value="1"/>
</dbReference>
<evidence type="ECO:0000256" key="7">
    <source>
        <dbReference type="ARBA" id="ARBA00022553"/>
    </source>
</evidence>
<evidence type="ECO:0000256" key="1">
    <source>
        <dbReference type="ARBA" id="ARBA00000085"/>
    </source>
</evidence>
<dbReference type="GO" id="GO:0004721">
    <property type="term" value="F:phosphoprotein phosphatase activity"/>
    <property type="evidence" value="ECO:0007669"/>
    <property type="project" value="InterPro"/>
</dbReference>
<dbReference type="InterPro" id="IPR050351">
    <property type="entry name" value="BphY/WalK/GraS-like"/>
</dbReference>
<evidence type="ECO:0000256" key="18">
    <source>
        <dbReference type="SAM" id="Phobius"/>
    </source>
</evidence>
<protein>
    <recommendedName>
        <fullName evidence="4">Phosphate regulon sensor protein PhoR</fullName>
        <ecNumber evidence="3">2.7.13.3</ecNumber>
    </recommendedName>
</protein>
<keyword evidence="15" id="KW-0902">Two-component regulatory system</keyword>
<comment type="function">
    <text evidence="17">Member of the two-component regulatory system PhoR/PhoB involved in the phosphate regulon genes expression. PhoR may function as a membrane-associated protein kinase that phosphorylates PhoB in response to environmental signals.</text>
</comment>
<dbReference type="PROSITE" id="PS50109">
    <property type="entry name" value="HIS_KIN"/>
    <property type="match status" value="1"/>
</dbReference>
<evidence type="ECO:0000256" key="3">
    <source>
        <dbReference type="ARBA" id="ARBA00012438"/>
    </source>
</evidence>
<evidence type="ECO:0000256" key="5">
    <source>
        <dbReference type="ARBA" id="ARBA00022448"/>
    </source>
</evidence>
<dbReference type="NCBIfam" id="TIGR02966">
    <property type="entry name" value="phoR_proteo"/>
    <property type="match status" value="1"/>
</dbReference>
<keyword evidence="9" id="KW-0808">Transferase</keyword>
<dbReference type="InterPro" id="IPR035965">
    <property type="entry name" value="PAS-like_dom_sf"/>
</dbReference>
<dbReference type="SMART" id="SM00388">
    <property type="entry name" value="HisKA"/>
    <property type="match status" value="1"/>
</dbReference>
<dbReference type="SMART" id="SM00387">
    <property type="entry name" value="HATPase_c"/>
    <property type="match status" value="1"/>
</dbReference>
<dbReference type="GO" id="GO:0005886">
    <property type="term" value="C:plasma membrane"/>
    <property type="evidence" value="ECO:0007669"/>
    <property type="project" value="UniProtKB-SubCell"/>
</dbReference>
<gene>
    <name evidence="20" type="primary">phoR</name>
    <name evidence="20" type="ORF">FGKAn22_21060</name>
</gene>
<dbReference type="GO" id="GO:0005524">
    <property type="term" value="F:ATP binding"/>
    <property type="evidence" value="ECO:0007669"/>
    <property type="project" value="UniProtKB-KW"/>
</dbReference>
<dbReference type="EC" id="2.7.13.3" evidence="3"/>
<dbReference type="SMART" id="SM00091">
    <property type="entry name" value="PAS"/>
    <property type="match status" value="1"/>
</dbReference>
<dbReference type="Gene3D" id="3.30.565.10">
    <property type="entry name" value="Histidine kinase-like ATPase, C-terminal domain"/>
    <property type="match status" value="1"/>
</dbReference>
<dbReference type="CDD" id="cd00082">
    <property type="entry name" value="HisKA"/>
    <property type="match status" value="1"/>
</dbReference>
<dbReference type="Pfam" id="PF00512">
    <property type="entry name" value="HisKA"/>
    <property type="match status" value="1"/>
</dbReference>
<evidence type="ECO:0000256" key="12">
    <source>
        <dbReference type="ARBA" id="ARBA00022777"/>
    </source>
</evidence>
<keyword evidence="16 18" id="KW-0472">Membrane</keyword>
<keyword evidence="13" id="KW-0067">ATP-binding</keyword>
<feature type="transmembrane region" description="Helical" evidence="18">
    <location>
        <begin position="12"/>
        <end position="42"/>
    </location>
</feature>
<name>A0AAN1W0F4_9PROT</name>
<dbReference type="NCBIfam" id="NF008235">
    <property type="entry name" value="PRK11006.1"/>
    <property type="match status" value="1"/>
</dbReference>
<dbReference type="SUPFAM" id="SSF55874">
    <property type="entry name" value="ATPase domain of HSP90 chaperone/DNA topoisomerase II/histidine kinase"/>
    <property type="match status" value="1"/>
</dbReference>
<dbReference type="Pfam" id="PF13188">
    <property type="entry name" value="PAS_8"/>
    <property type="match status" value="1"/>
</dbReference>
<keyword evidence="7" id="KW-0597">Phosphoprotein</keyword>
<evidence type="ECO:0000256" key="13">
    <source>
        <dbReference type="ARBA" id="ARBA00022840"/>
    </source>
</evidence>
<dbReference type="GO" id="GO:0016036">
    <property type="term" value="P:cellular response to phosphate starvation"/>
    <property type="evidence" value="ECO:0007669"/>
    <property type="project" value="TreeGrafter"/>
</dbReference>
<comment type="subcellular location">
    <subcellularLocation>
        <location evidence="2">Cell inner membrane</location>
        <topology evidence="2">Multi-pass membrane protein</topology>
    </subcellularLocation>
</comment>
<dbReference type="Proteomes" id="UP001319121">
    <property type="component" value="Chromosome"/>
</dbReference>
<feature type="domain" description="Histidine kinase" evidence="19">
    <location>
        <begin position="212"/>
        <end position="428"/>
    </location>
</feature>
<evidence type="ECO:0000256" key="11">
    <source>
        <dbReference type="ARBA" id="ARBA00022741"/>
    </source>
</evidence>
<dbReference type="InterPro" id="IPR021766">
    <property type="entry name" value="PhoR_N"/>
</dbReference>
<keyword evidence="6" id="KW-1003">Cell membrane</keyword>
<keyword evidence="21" id="KW-1185">Reference proteome</keyword>
<keyword evidence="8" id="KW-0592">Phosphate transport</keyword>
<dbReference type="CDD" id="cd00130">
    <property type="entry name" value="PAS"/>
    <property type="match status" value="1"/>
</dbReference>
<keyword evidence="12 20" id="KW-0418">Kinase</keyword>
<dbReference type="RefSeq" id="WP_212785654.1">
    <property type="nucleotide sequence ID" value="NZ_AP019536.1"/>
</dbReference>
<dbReference type="SUPFAM" id="SSF47384">
    <property type="entry name" value="Homodimeric domain of signal transducing histidine kinase"/>
    <property type="match status" value="1"/>
</dbReference>
<proteinExistence type="predicted"/>
<accession>A0AAN1W0F4</accession>
<evidence type="ECO:0000256" key="4">
    <source>
        <dbReference type="ARBA" id="ARBA00019665"/>
    </source>
</evidence>
<evidence type="ECO:0000259" key="19">
    <source>
        <dbReference type="PROSITE" id="PS50109"/>
    </source>
</evidence>
<dbReference type="InterPro" id="IPR005467">
    <property type="entry name" value="His_kinase_dom"/>
</dbReference>
<evidence type="ECO:0000256" key="6">
    <source>
        <dbReference type="ARBA" id="ARBA00022475"/>
    </source>
</evidence>
<dbReference type="InterPro" id="IPR036890">
    <property type="entry name" value="HATPase_C_sf"/>
</dbReference>
<evidence type="ECO:0000256" key="9">
    <source>
        <dbReference type="ARBA" id="ARBA00022679"/>
    </source>
</evidence>
<keyword evidence="10 18" id="KW-0812">Transmembrane</keyword>
<dbReference type="InterPro" id="IPR036097">
    <property type="entry name" value="HisK_dim/P_sf"/>
</dbReference>
<evidence type="ECO:0000313" key="20">
    <source>
        <dbReference type="EMBL" id="BBJ00414.1"/>
    </source>
</evidence>
<organism evidence="20 21">
    <name type="scientific">Ferrigenium kumadai</name>
    <dbReference type="NCBI Taxonomy" id="1682490"/>
    <lineage>
        <taxon>Bacteria</taxon>
        <taxon>Pseudomonadati</taxon>
        <taxon>Pseudomonadota</taxon>
        <taxon>Betaproteobacteria</taxon>
        <taxon>Nitrosomonadales</taxon>
        <taxon>Gallionellaceae</taxon>
        <taxon>Ferrigenium</taxon>
    </lineage>
</organism>
<dbReference type="SUPFAM" id="SSF55785">
    <property type="entry name" value="PYP-like sensor domain (PAS domain)"/>
    <property type="match status" value="1"/>
</dbReference>
<dbReference type="Pfam" id="PF11808">
    <property type="entry name" value="PhoR"/>
    <property type="match status" value="1"/>
</dbReference>
<dbReference type="InterPro" id="IPR014310">
    <property type="entry name" value="Sig_transdc_His_kinase_PhoR"/>
</dbReference>
<dbReference type="GO" id="GO:0006817">
    <property type="term" value="P:phosphate ion transport"/>
    <property type="evidence" value="ECO:0007669"/>
    <property type="project" value="UniProtKB-KW"/>
</dbReference>
<evidence type="ECO:0000256" key="14">
    <source>
        <dbReference type="ARBA" id="ARBA00022989"/>
    </source>
</evidence>
<reference evidence="20 21" key="1">
    <citation type="submission" date="2019-03" db="EMBL/GenBank/DDBJ databases">
        <title>Complete genome sequence of Ferrigenium kumadai strain An22, a microaerophilic iron-oxidizing bacterium isolated from a paddy field soil.</title>
        <authorList>
            <person name="Watanabe T."/>
            <person name="Asakawa S."/>
        </authorList>
    </citation>
    <scope>NUCLEOTIDE SEQUENCE [LARGE SCALE GENOMIC DNA]</scope>
    <source>
        <strain evidence="20 21">An22</strain>
    </source>
</reference>
<keyword evidence="11" id="KW-0547">Nucleotide-binding</keyword>
<dbReference type="Gene3D" id="3.30.450.20">
    <property type="entry name" value="PAS domain"/>
    <property type="match status" value="1"/>
</dbReference>
<dbReference type="GO" id="GO:0000155">
    <property type="term" value="F:phosphorelay sensor kinase activity"/>
    <property type="evidence" value="ECO:0007669"/>
    <property type="project" value="InterPro"/>
</dbReference>